<dbReference type="EMBL" id="CAAALY010022590">
    <property type="protein sequence ID" value="VEL14863.1"/>
    <property type="molecule type" value="Genomic_DNA"/>
</dbReference>
<keyword evidence="2" id="KW-1185">Reference proteome</keyword>
<name>A0A3S5A8X3_9PLAT</name>
<evidence type="ECO:0000313" key="1">
    <source>
        <dbReference type="EMBL" id="VEL14863.1"/>
    </source>
</evidence>
<organism evidence="1 2">
    <name type="scientific">Protopolystoma xenopodis</name>
    <dbReference type="NCBI Taxonomy" id="117903"/>
    <lineage>
        <taxon>Eukaryota</taxon>
        <taxon>Metazoa</taxon>
        <taxon>Spiralia</taxon>
        <taxon>Lophotrochozoa</taxon>
        <taxon>Platyhelminthes</taxon>
        <taxon>Monogenea</taxon>
        <taxon>Polyopisthocotylea</taxon>
        <taxon>Polystomatidea</taxon>
        <taxon>Polystomatidae</taxon>
        <taxon>Protopolystoma</taxon>
    </lineage>
</organism>
<accession>A0A3S5A8X3</accession>
<comment type="caution">
    <text evidence="1">The sequence shown here is derived from an EMBL/GenBank/DDBJ whole genome shotgun (WGS) entry which is preliminary data.</text>
</comment>
<protein>
    <submittedName>
        <fullName evidence="1">Uncharacterized protein</fullName>
    </submittedName>
</protein>
<gene>
    <name evidence="1" type="ORF">PXEA_LOCUS8303</name>
</gene>
<reference evidence="1" key="1">
    <citation type="submission" date="2018-11" db="EMBL/GenBank/DDBJ databases">
        <authorList>
            <consortium name="Pathogen Informatics"/>
        </authorList>
    </citation>
    <scope>NUCLEOTIDE SEQUENCE</scope>
</reference>
<dbReference type="AlphaFoldDB" id="A0A3S5A8X3"/>
<evidence type="ECO:0000313" key="2">
    <source>
        <dbReference type="Proteomes" id="UP000784294"/>
    </source>
</evidence>
<sequence length="204" mass="22859">METDIMETKRIVLGRIHASDPDEETFQSRADQAYKTVVFSLTFADPKSPLLEHIDLDHHSGELAISSMGLKNWKSLYINGSAQFIFEVKVSDVPLTSNDIIWPTALILIDLAPVSASLSNISKDDDIIRIEVSKANSGIQLIHTFDCPIVNKLDVQWPIEFNLSLTESNSLNTCLLKDSLKLRFESRMYKLCIEKPALKKAPNG</sequence>
<dbReference type="Proteomes" id="UP000784294">
    <property type="component" value="Unassembled WGS sequence"/>
</dbReference>
<proteinExistence type="predicted"/>